<keyword evidence="1" id="KW-0812">Transmembrane</keyword>
<dbReference type="EMBL" id="KZ805444">
    <property type="protein sequence ID" value="PVH97150.1"/>
    <property type="molecule type" value="Genomic_DNA"/>
</dbReference>
<evidence type="ECO:0000256" key="1">
    <source>
        <dbReference type="SAM" id="Phobius"/>
    </source>
</evidence>
<gene>
    <name evidence="2" type="ORF">DM02DRAFT_90635</name>
</gene>
<proteinExistence type="predicted"/>
<organism evidence="2 3">
    <name type="scientific">Periconia macrospinosa</name>
    <dbReference type="NCBI Taxonomy" id="97972"/>
    <lineage>
        <taxon>Eukaryota</taxon>
        <taxon>Fungi</taxon>
        <taxon>Dikarya</taxon>
        <taxon>Ascomycota</taxon>
        <taxon>Pezizomycotina</taxon>
        <taxon>Dothideomycetes</taxon>
        <taxon>Pleosporomycetidae</taxon>
        <taxon>Pleosporales</taxon>
        <taxon>Massarineae</taxon>
        <taxon>Periconiaceae</taxon>
        <taxon>Periconia</taxon>
    </lineage>
</organism>
<sequence length="85" mass="9837">MHYASMCHITPYPTIPRIHRVVFLFSLIPSSISASFFSSHPFPFQFSHHTTLFRRITSHPSKTIYPSRYIHPSTQPPPSVDQIDI</sequence>
<evidence type="ECO:0000313" key="2">
    <source>
        <dbReference type="EMBL" id="PVH97150.1"/>
    </source>
</evidence>
<dbReference type="AlphaFoldDB" id="A0A2V1DGB9"/>
<accession>A0A2V1DGB9</accession>
<keyword evidence="1" id="KW-0472">Membrane</keyword>
<keyword evidence="3" id="KW-1185">Reference proteome</keyword>
<dbReference type="Proteomes" id="UP000244855">
    <property type="component" value="Unassembled WGS sequence"/>
</dbReference>
<feature type="transmembrane region" description="Helical" evidence="1">
    <location>
        <begin position="21"/>
        <end position="38"/>
    </location>
</feature>
<keyword evidence="1" id="KW-1133">Transmembrane helix</keyword>
<reference evidence="2 3" key="1">
    <citation type="journal article" date="2018" name="Sci. Rep.">
        <title>Comparative genomics provides insights into the lifestyle and reveals functional heterogeneity of dark septate endophytic fungi.</title>
        <authorList>
            <person name="Knapp D.G."/>
            <person name="Nemeth J.B."/>
            <person name="Barry K."/>
            <person name="Hainaut M."/>
            <person name="Henrissat B."/>
            <person name="Johnson J."/>
            <person name="Kuo A."/>
            <person name="Lim J.H.P."/>
            <person name="Lipzen A."/>
            <person name="Nolan M."/>
            <person name="Ohm R.A."/>
            <person name="Tamas L."/>
            <person name="Grigoriev I.V."/>
            <person name="Spatafora J.W."/>
            <person name="Nagy L.G."/>
            <person name="Kovacs G.M."/>
        </authorList>
    </citation>
    <scope>NUCLEOTIDE SEQUENCE [LARGE SCALE GENOMIC DNA]</scope>
    <source>
        <strain evidence="2 3">DSE2036</strain>
    </source>
</reference>
<evidence type="ECO:0000313" key="3">
    <source>
        <dbReference type="Proteomes" id="UP000244855"/>
    </source>
</evidence>
<protein>
    <submittedName>
        <fullName evidence="2">Uncharacterized protein</fullName>
    </submittedName>
</protein>
<name>A0A2V1DGB9_9PLEO</name>